<evidence type="ECO:0000313" key="3">
    <source>
        <dbReference type="Proteomes" id="UP000029920"/>
    </source>
</evidence>
<dbReference type="RefSeq" id="WP_034553975.1">
    <property type="nucleotide sequence ID" value="NZ_JRPC02000019.1"/>
</dbReference>
<sequence length="135" mass="16109">MNLEDSTLRILDANLNRLREGIRVIEDMLRYVFNNKNLALKLKKLRHRCKVSLKENPLLARDSQNDILKLTTQEEMQRTNLQDIMIANFKRTQESSRVLEEILKLYDLEKSQKFKNIRYELYTLEKEILIATIAK</sequence>
<keyword evidence="3" id="KW-1185">Reference proteome</keyword>
<organism evidence="2 3">
    <name type="scientific">Helicobacter apodemus</name>
    <dbReference type="NCBI Taxonomy" id="135569"/>
    <lineage>
        <taxon>Bacteria</taxon>
        <taxon>Pseudomonadati</taxon>
        <taxon>Campylobacterota</taxon>
        <taxon>Epsilonproteobacteria</taxon>
        <taxon>Campylobacterales</taxon>
        <taxon>Helicobacteraceae</taxon>
        <taxon>Helicobacter</taxon>
    </lineage>
</organism>
<dbReference type="InterPro" id="IPR041397">
    <property type="entry name" value="ThiD2"/>
</dbReference>
<gene>
    <name evidence="2" type="ORF">LS72_007545</name>
</gene>
<name>A0A4V6I6H3_9HELI</name>
<reference evidence="2 3" key="1">
    <citation type="journal article" date="2014" name="Genome Announc.">
        <title>Draft genome sequences of eight enterohepatic helicobacter species isolated from both laboratory and wild rodents.</title>
        <authorList>
            <person name="Sheh A."/>
            <person name="Shen Z."/>
            <person name="Fox J.G."/>
        </authorList>
    </citation>
    <scope>NUCLEOTIDE SEQUENCE [LARGE SCALE GENOMIC DNA]</scope>
    <source>
        <strain evidence="2 3">MIT-03-7007</strain>
    </source>
</reference>
<proteinExistence type="predicted"/>
<accession>A0A4V6I6H3</accession>
<dbReference type="Pfam" id="PF17792">
    <property type="entry name" value="ThiD2"/>
    <property type="match status" value="1"/>
</dbReference>
<protein>
    <submittedName>
        <fullName evidence="2">Thiamine-phosphate pyrophosphorylase</fullName>
    </submittedName>
</protein>
<evidence type="ECO:0000259" key="1">
    <source>
        <dbReference type="Pfam" id="PF17792"/>
    </source>
</evidence>
<dbReference type="Proteomes" id="UP000029920">
    <property type="component" value="Unassembled WGS sequence"/>
</dbReference>
<evidence type="ECO:0000313" key="2">
    <source>
        <dbReference type="EMBL" id="TLE14972.1"/>
    </source>
</evidence>
<comment type="caution">
    <text evidence="2">The sequence shown here is derived from an EMBL/GenBank/DDBJ whole genome shotgun (WGS) entry which is preliminary data.</text>
</comment>
<dbReference type="AlphaFoldDB" id="A0A4V6I6H3"/>
<feature type="domain" description="ThiD2" evidence="1">
    <location>
        <begin position="9"/>
        <end position="127"/>
    </location>
</feature>
<dbReference type="EMBL" id="JRPC02000019">
    <property type="protein sequence ID" value="TLE14972.1"/>
    <property type="molecule type" value="Genomic_DNA"/>
</dbReference>